<comment type="caution">
    <text evidence="2">The sequence shown here is derived from an EMBL/GenBank/DDBJ whole genome shotgun (WGS) entry which is preliminary data.</text>
</comment>
<accession>A0ABV3Q6P5</accession>
<sequence>MNKHVMLKEIKTFTQYDVALSKLGKGSACGPTTIATLLNDSNPTTLTESSYIRQCYKQSGTTWLGLPAWQLVFTLRKYGKSEKIAVNCMWDHFTKEIDQNRAVAIKFDQWSSFKWSSRNFHYRYHWVTGIGYEVEEEKRYLHVLDNGAYDPLTKQTRESKVERISFDVNKSILTMVTFSPN</sequence>
<protein>
    <submittedName>
        <fullName evidence="2">C39 family peptidase</fullName>
    </submittedName>
</protein>
<dbReference type="InterPro" id="IPR039564">
    <property type="entry name" value="Peptidase_C39-like"/>
</dbReference>
<dbReference type="Proteomes" id="UP001556040">
    <property type="component" value="Unassembled WGS sequence"/>
</dbReference>
<keyword evidence="3" id="KW-1185">Reference proteome</keyword>
<organism evidence="2 3">
    <name type="scientific">Jeotgalibacillus marinus</name>
    <dbReference type="NCBI Taxonomy" id="86667"/>
    <lineage>
        <taxon>Bacteria</taxon>
        <taxon>Bacillati</taxon>
        <taxon>Bacillota</taxon>
        <taxon>Bacilli</taxon>
        <taxon>Bacillales</taxon>
        <taxon>Caryophanaceae</taxon>
        <taxon>Jeotgalibacillus</taxon>
    </lineage>
</organism>
<dbReference type="EMBL" id="JBFMIA010000020">
    <property type="protein sequence ID" value="MEW9503030.1"/>
    <property type="molecule type" value="Genomic_DNA"/>
</dbReference>
<evidence type="ECO:0000313" key="3">
    <source>
        <dbReference type="Proteomes" id="UP001556040"/>
    </source>
</evidence>
<proteinExistence type="predicted"/>
<gene>
    <name evidence="2" type="ORF">AB1471_14655</name>
</gene>
<dbReference type="RefSeq" id="WP_367780518.1">
    <property type="nucleotide sequence ID" value="NZ_JBFMIA010000020.1"/>
</dbReference>
<evidence type="ECO:0000259" key="1">
    <source>
        <dbReference type="Pfam" id="PF13529"/>
    </source>
</evidence>
<evidence type="ECO:0000313" key="2">
    <source>
        <dbReference type="EMBL" id="MEW9503030.1"/>
    </source>
</evidence>
<name>A0ABV3Q6P5_9BACL</name>
<feature type="domain" description="Peptidase C39-like" evidence="1">
    <location>
        <begin position="10"/>
        <end position="143"/>
    </location>
</feature>
<dbReference type="Pfam" id="PF13529">
    <property type="entry name" value="Peptidase_C39_2"/>
    <property type="match status" value="1"/>
</dbReference>
<reference evidence="2 3" key="1">
    <citation type="journal article" date="1979" name="Int. J. Syst. Evol. Microbiol.">
        <title>Bacillus globisporus subsp. marinus subsp. nov.</title>
        <authorList>
            <person name="Liu H."/>
        </authorList>
    </citation>
    <scope>NUCLEOTIDE SEQUENCE [LARGE SCALE GENOMIC DNA]</scope>
    <source>
        <strain evidence="2 3">DSM 1297</strain>
    </source>
</reference>